<dbReference type="Proteomes" id="UP001296776">
    <property type="component" value="Unassembled WGS sequence"/>
</dbReference>
<feature type="coiled-coil region" evidence="1">
    <location>
        <begin position="1"/>
        <end position="51"/>
    </location>
</feature>
<dbReference type="AlphaFoldDB" id="A0AAJ0U1Z2"/>
<comment type="caution">
    <text evidence="2">The sequence shown here is derived from an EMBL/GenBank/DDBJ whole genome shotgun (WGS) entry which is preliminary data.</text>
</comment>
<proteinExistence type="predicted"/>
<evidence type="ECO:0000313" key="3">
    <source>
        <dbReference type="Proteomes" id="UP001296776"/>
    </source>
</evidence>
<reference evidence="2" key="1">
    <citation type="submission" date="2017-08" db="EMBL/GenBank/DDBJ databases">
        <authorList>
            <person name="Imhoff J.F."/>
            <person name="Rahn T."/>
            <person name="Kuenzel S."/>
            <person name="Neulinger S.C."/>
        </authorList>
    </citation>
    <scope>NUCLEOTIDE SEQUENCE</scope>
    <source>
        <strain evidence="2">DSM 11080</strain>
    </source>
</reference>
<keyword evidence="1" id="KW-0175">Coiled coil</keyword>
<name>A0AAJ0U1Z2_9GAMM</name>
<accession>A0AAJ0U1Z2</accession>
<sequence length="98" mass="11086">MKQLKALSADEEARYRALAHERALHDEATLLKDAEERGKNLVEQLGEERGKRLGEQRGREDSARNLVRLGLLENAQIARATGLDEARVQALRERVQAE</sequence>
<keyword evidence="3" id="KW-1185">Reference proteome</keyword>
<organism evidence="2 3">
    <name type="scientific">Halochromatium glycolicum</name>
    <dbReference type="NCBI Taxonomy" id="85075"/>
    <lineage>
        <taxon>Bacteria</taxon>
        <taxon>Pseudomonadati</taxon>
        <taxon>Pseudomonadota</taxon>
        <taxon>Gammaproteobacteria</taxon>
        <taxon>Chromatiales</taxon>
        <taxon>Chromatiaceae</taxon>
        <taxon>Halochromatium</taxon>
    </lineage>
</organism>
<evidence type="ECO:0000256" key="1">
    <source>
        <dbReference type="SAM" id="Coils"/>
    </source>
</evidence>
<dbReference type="EMBL" id="NRSJ01000002">
    <property type="protein sequence ID" value="MBK1703390.1"/>
    <property type="molecule type" value="Genomic_DNA"/>
</dbReference>
<reference evidence="2" key="2">
    <citation type="journal article" date="2020" name="Microorganisms">
        <title>Osmotic Adaptation and Compatible Solute Biosynthesis of Phototrophic Bacteria as Revealed from Genome Analyses.</title>
        <authorList>
            <person name="Imhoff J.F."/>
            <person name="Rahn T."/>
            <person name="Kunzel S."/>
            <person name="Keller A."/>
            <person name="Neulinger S.C."/>
        </authorList>
    </citation>
    <scope>NUCLEOTIDE SEQUENCE</scope>
    <source>
        <strain evidence="2">DSM 11080</strain>
    </source>
</reference>
<evidence type="ECO:0000313" key="2">
    <source>
        <dbReference type="EMBL" id="MBK1703390.1"/>
    </source>
</evidence>
<protein>
    <submittedName>
        <fullName evidence="2">Uncharacterized protein</fullName>
    </submittedName>
</protein>
<gene>
    <name evidence="2" type="ORF">CKO40_02190</name>
</gene>